<dbReference type="Pfam" id="PF00059">
    <property type="entry name" value="Lectin_C"/>
    <property type="match status" value="1"/>
</dbReference>
<dbReference type="InterPro" id="IPR001304">
    <property type="entry name" value="C-type_lectin-like"/>
</dbReference>
<organism evidence="4 5">
    <name type="scientific">Balaenoptera musculus</name>
    <name type="common">Blue whale</name>
    <dbReference type="NCBI Taxonomy" id="9771"/>
    <lineage>
        <taxon>Eukaryota</taxon>
        <taxon>Metazoa</taxon>
        <taxon>Chordata</taxon>
        <taxon>Craniata</taxon>
        <taxon>Vertebrata</taxon>
        <taxon>Euteleostomi</taxon>
        <taxon>Mammalia</taxon>
        <taxon>Eutheria</taxon>
        <taxon>Laurasiatheria</taxon>
        <taxon>Artiodactyla</taxon>
        <taxon>Whippomorpha</taxon>
        <taxon>Cetacea</taxon>
        <taxon>Mysticeti</taxon>
        <taxon>Balaenopteridae</taxon>
        <taxon>Balaenoptera</taxon>
    </lineage>
</organism>
<dbReference type="PROSITE" id="PS50041">
    <property type="entry name" value="C_TYPE_LECTIN_2"/>
    <property type="match status" value="1"/>
</dbReference>
<gene>
    <name evidence="5" type="primary">KLRF2</name>
</gene>
<keyword evidence="2" id="KW-0430">Lectin</keyword>
<evidence type="ECO:0000256" key="2">
    <source>
        <dbReference type="ARBA" id="ARBA00022734"/>
    </source>
</evidence>
<feature type="domain" description="C-type lectin" evidence="3">
    <location>
        <begin position="74"/>
        <end position="193"/>
    </location>
</feature>
<evidence type="ECO:0000256" key="1">
    <source>
        <dbReference type="ARBA" id="ARBA00004167"/>
    </source>
</evidence>
<dbReference type="CDD" id="cd03593">
    <property type="entry name" value="CLECT_NK_receptors_like"/>
    <property type="match status" value="1"/>
</dbReference>
<dbReference type="InterPro" id="IPR033992">
    <property type="entry name" value="NKR-like_CTLD"/>
</dbReference>
<dbReference type="SMART" id="SM00034">
    <property type="entry name" value="CLECT"/>
    <property type="match status" value="1"/>
</dbReference>
<comment type="subcellular location">
    <subcellularLocation>
        <location evidence="1">Membrane</location>
        <topology evidence="1">Single-pass membrane protein</topology>
    </subcellularLocation>
</comment>
<dbReference type="GO" id="GO:0030246">
    <property type="term" value="F:carbohydrate binding"/>
    <property type="evidence" value="ECO:0007669"/>
    <property type="project" value="UniProtKB-KW"/>
</dbReference>
<name>A0A8B8YH87_BALMU</name>
<evidence type="ECO:0000313" key="5">
    <source>
        <dbReference type="RefSeq" id="XP_036721772.1"/>
    </source>
</evidence>
<evidence type="ECO:0000259" key="3">
    <source>
        <dbReference type="PROSITE" id="PS50041"/>
    </source>
</evidence>
<sequence length="197" mass="22954">MLKFLTVYSPARLGILHPRIPIRSCFNPRSWKSKIEVPDEKKDGYMLLEFKNRFKSRKSSKGNNYVCPNDSLLNQGKCYRFSTSSKTWNESQHDCAKLQAYLPVTQNSKELEFIQKSLKSGQPSWIGLYSTSPGKQWMWINEYFVEQKKYFSSPFIIVFHELTGPVDNMSCAVITRNQVYFEDCDSKFNGICQRDVV</sequence>
<dbReference type="SUPFAM" id="SSF56436">
    <property type="entry name" value="C-type lectin-like"/>
    <property type="match status" value="1"/>
</dbReference>
<keyword evidence="4" id="KW-1185">Reference proteome</keyword>
<dbReference type="OrthoDB" id="538816at2759"/>
<protein>
    <submittedName>
        <fullName evidence="5">LOW QUALITY PROTEIN: killer cell lectin-like receptor subfamily F member 2</fullName>
    </submittedName>
</protein>
<dbReference type="InterPro" id="IPR051379">
    <property type="entry name" value="C-type_Lectin_Receptor_IMM"/>
</dbReference>
<evidence type="ECO:0000313" key="4">
    <source>
        <dbReference type="Proteomes" id="UP000694857"/>
    </source>
</evidence>
<proteinExistence type="predicted"/>
<dbReference type="PANTHER" id="PTHR46746">
    <property type="entry name" value="KILLER CELL LECTIN-LIKE RECEPTOR SUBFAMILY F MEMBER 2"/>
    <property type="match status" value="1"/>
</dbReference>
<reference evidence="5" key="1">
    <citation type="submission" date="2025-08" db="UniProtKB">
        <authorList>
            <consortium name="RefSeq"/>
        </authorList>
    </citation>
    <scope>IDENTIFICATION</scope>
    <source>
        <tissue evidence="5">Epidermis and Blubber</tissue>
    </source>
</reference>
<dbReference type="RefSeq" id="XP_036721772.1">
    <property type="nucleotide sequence ID" value="XM_036865877.1"/>
</dbReference>
<dbReference type="InterPro" id="IPR016186">
    <property type="entry name" value="C-type_lectin-like/link_sf"/>
</dbReference>
<accession>A0A8B8YH87</accession>
<dbReference type="AlphaFoldDB" id="A0A8B8YH87"/>
<dbReference type="KEGG" id="bmus:118902016"/>
<dbReference type="Proteomes" id="UP000694857">
    <property type="component" value="Chromosome 10"/>
</dbReference>
<dbReference type="PANTHER" id="PTHR46746:SF6">
    <property type="entry name" value="KILLER CELL LECTIN-LIKE RECEPTOR SUBFAMILY F MEMBER 2"/>
    <property type="match status" value="1"/>
</dbReference>
<dbReference type="Gene3D" id="3.10.100.10">
    <property type="entry name" value="Mannose-Binding Protein A, subunit A"/>
    <property type="match status" value="1"/>
</dbReference>
<dbReference type="GeneID" id="118902016"/>
<dbReference type="GO" id="GO:0005886">
    <property type="term" value="C:plasma membrane"/>
    <property type="evidence" value="ECO:0007669"/>
    <property type="project" value="TreeGrafter"/>
</dbReference>
<dbReference type="InterPro" id="IPR016187">
    <property type="entry name" value="CTDL_fold"/>
</dbReference>
<dbReference type="CTD" id="100431172"/>